<organism evidence="2 3">
    <name type="scientific">Erwinia typographi</name>
    <dbReference type="NCBI Taxonomy" id="371042"/>
    <lineage>
        <taxon>Bacteria</taxon>
        <taxon>Pseudomonadati</taxon>
        <taxon>Pseudomonadota</taxon>
        <taxon>Gammaproteobacteria</taxon>
        <taxon>Enterobacterales</taxon>
        <taxon>Erwiniaceae</taxon>
        <taxon>Erwinia</taxon>
    </lineage>
</organism>
<sequence>MIVPGDGLYSLHTKADYQHYEGSYVDQRKSLAGYYRRLSGLLVSPPVMGIGDMSEENEDDERHADESGPLAGWLLNKKQKSFIRSLFPEDDEEEPDADPPADKSWRTALAM</sequence>
<feature type="compositionally biased region" description="Acidic residues" evidence="1">
    <location>
        <begin position="88"/>
        <end position="99"/>
    </location>
</feature>
<dbReference type="EMBL" id="JRUQ01000090">
    <property type="protein sequence ID" value="KGT86665.1"/>
    <property type="molecule type" value="Genomic_DNA"/>
</dbReference>
<dbReference type="Proteomes" id="UP000030351">
    <property type="component" value="Unassembled WGS sequence"/>
</dbReference>
<protein>
    <submittedName>
        <fullName evidence="2">Uncharacterized protein</fullName>
    </submittedName>
</protein>
<comment type="caution">
    <text evidence="2">The sequence shown here is derived from an EMBL/GenBank/DDBJ whole genome shotgun (WGS) entry which is preliminary data.</text>
</comment>
<name>A0A0A3YJ50_9GAMM</name>
<evidence type="ECO:0000313" key="2">
    <source>
        <dbReference type="EMBL" id="KGT86665.1"/>
    </source>
</evidence>
<evidence type="ECO:0000256" key="1">
    <source>
        <dbReference type="SAM" id="MobiDB-lite"/>
    </source>
</evidence>
<dbReference type="RefSeq" id="WP_034899054.1">
    <property type="nucleotide sequence ID" value="NZ_JRUQ01000090.1"/>
</dbReference>
<dbReference type="AlphaFoldDB" id="A0A0A3YJ50"/>
<evidence type="ECO:0000313" key="3">
    <source>
        <dbReference type="Proteomes" id="UP000030351"/>
    </source>
</evidence>
<dbReference type="STRING" id="371042.NG99_24970"/>
<keyword evidence="3" id="KW-1185">Reference proteome</keyword>
<proteinExistence type="predicted"/>
<reference evidence="2 3" key="1">
    <citation type="submission" date="2014-10" db="EMBL/GenBank/DDBJ databases">
        <title>Genome sequence of Erwinia typographi M043b.</title>
        <authorList>
            <person name="Chan K.-G."/>
            <person name="Tan W.-S."/>
        </authorList>
    </citation>
    <scope>NUCLEOTIDE SEQUENCE [LARGE SCALE GENOMIC DNA]</scope>
    <source>
        <strain evidence="2 3">M043b</strain>
    </source>
</reference>
<accession>A0A0A3YJ50</accession>
<gene>
    <name evidence="2" type="ORF">NG99_24970</name>
</gene>
<feature type="region of interest" description="Disordered" evidence="1">
    <location>
        <begin position="85"/>
        <end position="111"/>
    </location>
</feature>
<feature type="region of interest" description="Disordered" evidence="1">
    <location>
        <begin position="47"/>
        <end position="72"/>
    </location>
</feature>